<dbReference type="Proteomes" id="UP001281761">
    <property type="component" value="Unassembled WGS sequence"/>
</dbReference>
<evidence type="ECO:0000256" key="1">
    <source>
        <dbReference type="SAM" id="MobiDB-lite"/>
    </source>
</evidence>
<sequence>MEKQNETKEGYENQIRNRLKPIQAQYGYRPEGDSFNIDDADDVEEKAERSKHKLNQQLMQLREKQAKREKGSRWKNWRETEQHSLDRKSNKTRTSENSCSKDIGFSYSTAQSSTGVVKLHVEINEIIAITSSTILCGRSVIAGHHSSTPTVITMRVPLFDRIPHSLRVSLLRFFWDLL</sequence>
<evidence type="ECO:0000313" key="3">
    <source>
        <dbReference type="Proteomes" id="UP001281761"/>
    </source>
</evidence>
<feature type="compositionally biased region" description="Basic and acidic residues" evidence="1">
    <location>
        <begin position="1"/>
        <end position="11"/>
    </location>
</feature>
<feature type="region of interest" description="Disordered" evidence="1">
    <location>
        <begin position="1"/>
        <end position="99"/>
    </location>
</feature>
<accession>A0ABQ9YFL7</accession>
<protein>
    <submittedName>
        <fullName evidence="2">Uncharacterized protein</fullName>
    </submittedName>
</protein>
<feature type="compositionally biased region" description="Basic and acidic residues" evidence="1">
    <location>
        <begin position="61"/>
        <end position="89"/>
    </location>
</feature>
<proteinExistence type="predicted"/>
<reference evidence="2 3" key="1">
    <citation type="journal article" date="2022" name="bioRxiv">
        <title>Genomics of Preaxostyla Flagellates Illuminates Evolutionary Transitions and the Path Towards Mitochondrial Loss.</title>
        <authorList>
            <person name="Novak L.V.F."/>
            <person name="Treitli S.C."/>
            <person name="Pyrih J."/>
            <person name="Halakuc P."/>
            <person name="Pipaliya S.V."/>
            <person name="Vacek V."/>
            <person name="Brzon O."/>
            <person name="Soukal P."/>
            <person name="Eme L."/>
            <person name="Dacks J.B."/>
            <person name="Karnkowska A."/>
            <person name="Elias M."/>
            <person name="Hampl V."/>
        </authorList>
    </citation>
    <scope>NUCLEOTIDE SEQUENCE [LARGE SCALE GENOMIC DNA]</scope>
    <source>
        <strain evidence="2">NAU3</strain>
        <tissue evidence="2">Gut</tissue>
    </source>
</reference>
<name>A0ABQ9YFL7_9EUKA</name>
<keyword evidence="3" id="KW-1185">Reference proteome</keyword>
<feature type="compositionally biased region" description="Acidic residues" evidence="1">
    <location>
        <begin position="36"/>
        <end position="45"/>
    </location>
</feature>
<evidence type="ECO:0000313" key="2">
    <source>
        <dbReference type="EMBL" id="KAK2962498.1"/>
    </source>
</evidence>
<dbReference type="EMBL" id="JARBJD010000010">
    <property type="protein sequence ID" value="KAK2962498.1"/>
    <property type="molecule type" value="Genomic_DNA"/>
</dbReference>
<gene>
    <name evidence="2" type="ORF">BLNAU_2330</name>
</gene>
<comment type="caution">
    <text evidence="2">The sequence shown here is derived from an EMBL/GenBank/DDBJ whole genome shotgun (WGS) entry which is preliminary data.</text>
</comment>
<organism evidence="2 3">
    <name type="scientific">Blattamonas nauphoetae</name>
    <dbReference type="NCBI Taxonomy" id="2049346"/>
    <lineage>
        <taxon>Eukaryota</taxon>
        <taxon>Metamonada</taxon>
        <taxon>Preaxostyla</taxon>
        <taxon>Oxymonadida</taxon>
        <taxon>Blattamonas</taxon>
    </lineage>
</organism>